<feature type="binding site" evidence="9">
    <location>
        <position position="88"/>
    </location>
    <ligand>
        <name>substrate</name>
    </ligand>
</feature>
<dbReference type="InterPro" id="IPR001980">
    <property type="entry name" value="PPAT"/>
</dbReference>
<feature type="binding site" evidence="9">
    <location>
        <begin position="10"/>
        <end position="11"/>
    </location>
    <ligand>
        <name>ATP</name>
        <dbReference type="ChEBI" id="CHEBI:30616"/>
    </ligand>
</feature>
<feature type="binding site" evidence="9">
    <location>
        <position position="18"/>
    </location>
    <ligand>
        <name>ATP</name>
        <dbReference type="ChEBI" id="CHEBI:30616"/>
    </ligand>
</feature>
<feature type="domain" description="Cytidyltransferase-like" evidence="10">
    <location>
        <begin position="7"/>
        <end position="133"/>
    </location>
</feature>
<keyword evidence="4 9" id="KW-0547">Nucleotide-binding</keyword>
<dbReference type="GO" id="GO:0015937">
    <property type="term" value="P:coenzyme A biosynthetic process"/>
    <property type="evidence" value="ECO:0007669"/>
    <property type="project" value="UniProtKB-UniRule"/>
</dbReference>
<evidence type="ECO:0000256" key="2">
    <source>
        <dbReference type="ARBA" id="ARBA00022679"/>
    </source>
</evidence>
<evidence type="ECO:0000256" key="4">
    <source>
        <dbReference type="ARBA" id="ARBA00022741"/>
    </source>
</evidence>
<comment type="cofactor">
    <cofactor evidence="9">
        <name>Mg(2+)</name>
        <dbReference type="ChEBI" id="CHEBI:18420"/>
    </cofactor>
</comment>
<dbReference type="InterPro" id="IPR004821">
    <property type="entry name" value="Cyt_trans-like"/>
</dbReference>
<dbReference type="HAMAP" id="MF_00151">
    <property type="entry name" value="PPAT_bact"/>
    <property type="match status" value="1"/>
</dbReference>
<reference evidence="11 12" key="1">
    <citation type="submission" date="2019-07" db="EMBL/GenBank/DDBJ databases">
        <authorList>
            <person name="Huq M.A."/>
        </authorList>
    </citation>
    <scope>NUCLEOTIDE SEQUENCE [LARGE SCALE GENOMIC DNA]</scope>
    <source>
        <strain evidence="11 12">MAH-3</strain>
    </source>
</reference>
<comment type="pathway">
    <text evidence="9">Cofactor biosynthesis; coenzyme A biosynthesis; CoA from (R)-pantothenate: step 4/5.</text>
</comment>
<evidence type="ECO:0000256" key="5">
    <source>
        <dbReference type="ARBA" id="ARBA00022840"/>
    </source>
</evidence>
<comment type="similarity">
    <text evidence="9">Belongs to the bacterial CoaD family.</text>
</comment>
<comment type="caution">
    <text evidence="11">The sequence shown here is derived from an EMBL/GenBank/DDBJ whole genome shotgun (WGS) entry which is preliminary data.</text>
</comment>
<dbReference type="GO" id="GO:0005524">
    <property type="term" value="F:ATP binding"/>
    <property type="evidence" value="ECO:0007669"/>
    <property type="project" value="UniProtKB-KW"/>
</dbReference>
<proteinExistence type="inferred from homology"/>
<keyword evidence="2 9" id="KW-0808">Transferase</keyword>
<comment type="catalytic activity">
    <reaction evidence="8 9">
        <text>(R)-4'-phosphopantetheine + ATP + H(+) = 3'-dephospho-CoA + diphosphate</text>
        <dbReference type="Rhea" id="RHEA:19801"/>
        <dbReference type="ChEBI" id="CHEBI:15378"/>
        <dbReference type="ChEBI" id="CHEBI:30616"/>
        <dbReference type="ChEBI" id="CHEBI:33019"/>
        <dbReference type="ChEBI" id="CHEBI:57328"/>
        <dbReference type="ChEBI" id="CHEBI:61723"/>
        <dbReference type="EC" id="2.7.7.3"/>
    </reaction>
</comment>
<keyword evidence="5 9" id="KW-0067">ATP-binding</keyword>
<protein>
    <recommendedName>
        <fullName evidence="9">Phosphopantetheine adenylyltransferase</fullName>
        <ecNumber evidence="9">2.7.7.3</ecNumber>
    </recommendedName>
    <alternativeName>
        <fullName evidence="9">Dephospho-CoA pyrophosphorylase</fullName>
    </alternativeName>
    <alternativeName>
        <fullName evidence="9">Pantetheine-phosphate adenylyltransferase</fullName>
        <shortName evidence="9">PPAT</shortName>
    </alternativeName>
</protein>
<dbReference type="InterPro" id="IPR014729">
    <property type="entry name" value="Rossmann-like_a/b/a_fold"/>
</dbReference>
<dbReference type="UniPathway" id="UPA00241">
    <property type="reaction ID" value="UER00355"/>
</dbReference>
<dbReference type="GO" id="GO:0005737">
    <property type="term" value="C:cytoplasm"/>
    <property type="evidence" value="ECO:0007669"/>
    <property type="project" value="UniProtKB-SubCell"/>
</dbReference>
<dbReference type="PRINTS" id="PR01020">
    <property type="entry name" value="LPSBIOSNTHSS"/>
</dbReference>
<dbReference type="EC" id="2.7.7.3" evidence="9"/>
<dbReference type="Pfam" id="PF01467">
    <property type="entry name" value="CTP_transf_like"/>
    <property type="match status" value="1"/>
</dbReference>
<dbReference type="AlphaFoldDB" id="A0A556MQS9"/>
<dbReference type="NCBIfam" id="TIGR00125">
    <property type="entry name" value="cyt_tran_rel"/>
    <property type="match status" value="1"/>
</dbReference>
<dbReference type="Gene3D" id="3.40.50.620">
    <property type="entry name" value="HUPs"/>
    <property type="match status" value="1"/>
</dbReference>
<dbReference type="EMBL" id="VLPL01000005">
    <property type="protein sequence ID" value="TSJ42277.1"/>
    <property type="molecule type" value="Genomic_DNA"/>
</dbReference>
<feature type="site" description="Transition state stabilizer" evidence="9">
    <location>
        <position position="18"/>
    </location>
</feature>
<feature type="binding site" evidence="9">
    <location>
        <position position="42"/>
    </location>
    <ligand>
        <name>substrate</name>
    </ligand>
</feature>
<comment type="subcellular location">
    <subcellularLocation>
        <location evidence="9">Cytoplasm</location>
    </subcellularLocation>
</comment>
<evidence type="ECO:0000256" key="7">
    <source>
        <dbReference type="ARBA" id="ARBA00022993"/>
    </source>
</evidence>
<dbReference type="Proteomes" id="UP000316008">
    <property type="component" value="Unassembled WGS sequence"/>
</dbReference>
<comment type="function">
    <text evidence="9">Reversibly transfers an adenylyl group from ATP to 4'-phosphopantetheine, yielding dephospho-CoA (dPCoA) and pyrophosphate.</text>
</comment>
<keyword evidence="12" id="KW-1185">Reference proteome</keyword>
<dbReference type="PANTHER" id="PTHR21342">
    <property type="entry name" value="PHOSPHOPANTETHEINE ADENYLYLTRANSFERASE"/>
    <property type="match status" value="1"/>
</dbReference>
<keyword evidence="6 9" id="KW-0460">Magnesium</keyword>
<dbReference type="SUPFAM" id="SSF52374">
    <property type="entry name" value="Nucleotidylyl transferase"/>
    <property type="match status" value="1"/>
</dbReference>
<evidence type="ECO:0000256" key="3">
    <source>
        <dbReference type="ARBA" id="ARBA00022695"/>
    </source>
</evidence>
<dbReference type="PANTHER" id="PTHR21342:SF1">
    <property type="entry name" value="PHOSPHOPANTETHEINE ADENYLYLTRANSFERASE"/>
    <property type="match status" value="1"/>
</dbReference>
<dbReference type="GO" id="GO:0004595">
    <property type="term" value="F:pantetheine-phosphate adenylyltransferase activity"/>
    <property type="evidence" value="ECO:0007669"/>
    <property type="project" value="UniProtKB-UniRule"/>
</dbReference>
<comment type="subunit">
    <text evidence="9">Homohexamer.</text>
</comment>
<evidence type="ECO:0000256" key="9">
    <source>
        <dbReference type="HAMAP-Rule" id="MF_00151"/>
    </source>
</evidence>
<evidence type="ECO:0000259" key="10">
    <source>
        <dbReference type="Pfam" id="PF01467"/>
    </source>
</evidence>
<feature type="binding site" evidence="9">
    <location>
        <position position="99"/>
    </location>
    <ligand>
        <name>ATP</name>
        <dbReference type="ChEBI" id="CHEBI:30616"/>
    </ligand>
</feature>
<keyword evidence="3 9" id="KW-0548">Nucleotidyltransferase</keyword>
<feature type="binding site" evidence="9">
    <location>
        <position position="74"/>
    </location>
    <ligand>
        <name>substrate</name>
    </ligand>
</feature>
<accession>A0A556MQS9</accession>
<dbReference type="RefSeq" id="WP_144333232.1">
    <property type="nucleotide sequence ID" value="NZ_VLPL01000005.1"/>
</dbReference>
<keyword evidence="1 9" id="KW-0963">Cytoplasm</keyword>
<evidence type="ECO:0000313" key="12">
    <source>
        <dbReference type="Proteomes" id="UP000316008"/>
    </source>
</evidence>
<feature type="binding site" evidence="9">
    <location>
        <position position="10"/>
    </location>
    <ligand>
        <name>substrate</name>
    </ligand>
</feature>
<organism evidence="11 12">
    <name type="scientific">Fluviicola chungangensis</name>
    <dbReference type="NCBI Taxonomy" id="2597671"/>
    <lineage>
        <taxon>Bacteria</taxon>
        <taxon>Pseudomonadati</taxon>
        <taxon>Bacteroidota</taxon>
        <taxon>Flavobacteriia</taxon>
        <taxon>Flavobacteriales</taxon>
        <taxon>Crocinitomicaceae</taxon>
        <taxon>Fluviicola</taxon>
    </lineage>
</organism>
<gene>
    <name evidence="9 11" type="primary">coaD</name>
    <name evidence="11" type="ORF">FO442_10945</name>
</gene>
<name>A0A556MQS9_9FLAO</name>
<keyword evidence="7 9" id="KW-0173">Coenzyme A biosynthesis</keyword>
<dbReference type="NCBIfam" id="TIGR01510">
    <property type="entry name" value="coaD_prev_kdtB"/>
    <property type="match status" value="1"/>
</dbReference>
<evidence type="ECO:0000256" key="1">
    <source>
        <dbReference type="ARBA" id="ARBA00022490"/>
    </source>
</evidence>
<sequence>MKKKACFPGSFDPFTKGHEDIIRKGLGLFDEIVIAVGVNSNKNYLFPLEKRLRHIESCFKGEQKIRVITYEKLTVEMCKDEGCSYILRGLRDVKDFNYEVPIALMNRSMTEIETVFLIPDTSLFAINATIIREIYKNGGKIDKYVTNFDQLVN</sequence>
<evidence type="ECO:0000313" key="11">
    <source>
        <dbReference type="EMBL" id="TSJ42277.1"/>
    </source>
</evidence>
<feature type="binding site" evidence="9">
    <location>
        <begin position="89"/>
        <end position="91"/>
    </location>
    <ligand>
        <name>ATP</name>
        <dbReference type="ChEBI" id="CHEBI:30616"/>
    </ligand>
</feature>
<evidence type="ECO:0000256" key="6">
    <source>
        <dbReference type="ARBA" id="ARBA00022842"/>
    </source>
</evidence>
<dbReference type="OrthoDB" id="9806661at2"/>
<evidence type="ECO:0000256" key="8">
    <source>
        <dbReference type="ARBA" id="ARBA00029346"/>
    </source>
</evidence>
<feature type="binding site" evidence="9">
    <location>
        <begin position="123"/>
        <end position="129"/>
    </location>
    <ligand>
        <name>ATP</name>
        <dbReference type="ChEBI" id="CHEBI:30616"/>
    </ligand>
</feature>